<comment type="caution">
    <text evidence="1">The sequence shown here is derived from an EMBL/GenBank/DDBJ whole genome shotgun (WGS) entry which is preliminary data.</text>
</comment>
<evidence type="ECO:0008006" key="3">
    <source>
        <dbReference type="Google" id="ProtNLM"/>
    </source>
</evidence>
<dbReference type="EMBL" id="NAIA01000002">
    <property type="protein sequence ID" value="OWF66236.1"/>
    <property type="molecule type" value="Genomic_DNA"/>
</dbReference>
<evidence type="ECO:0000313" key="2">
    <source>
        <dbReference type="Proteomes" id="UP000196880"/>
    </source>
</evidence>
<sequence>MENLLTSLTASLTELREPNKVIARAGNQPVAILNRNEAIGYFVPKAALADIELKLASKDQVTEFISSKLPKIDHVLDYLKDK</sequence>
<organism evidence="1 2">
    <name type="scientific">Polynucleobacter hirudinilacicola</name>
    <dbReference type="NCBI Taxonomy" id="1743166"/>
    <lineage>
        <taxon>Bacteria</taxon>
        <taxon>Pseudomonadati</taxon>
        <taxon>Pseudomonadota</taxon>
        <taxon>Betaproteobacteria</taxon>
        <taxon>Burkholderiales</taxon>
        <taxon>Burkholderiaceae</taxon>
        <taxon>Polynucleobacter</taxon>
    </lineage>
</organism>
<dbReference type="AlphaFoldDB" id="A0A210RZ03"/>
<dbReference type="Proteomes" id="UP000196880">
    <property type="component" value="Unassembled WGS sequence"/>
</dbReference>
<keyword evidence="2" id="KW-1185">Reference proteome</keyword>
<gene>
    <name evidence="1" type="ORF">B6A14_03300</name>
</gene>
<accession>A0A210RZ03</accession>
<evidence type="ECO:0000313" key="1">
    <source>
        <dbReference type="EMBL" id="OWF66236.1"/>
    </source>
</evidence>
<reference evidence="1 2" key="1">
    <citation type="submission" date="2017-03" db="EMBL/GenBank/DDBJ databases">
        <title>New species Polynucleobacter sp. MWH-EgelM1-30-B4.</title>
        <authorList>
            <person name="Hahn M.W."/>
        </authorList>
    </citation>
    <scope>NUCLEOTIDE SEQUENCE [LARGE SCALE GENOMIC DNA]</scope>
    <source>
        <strain evidence="1 2">MWH-EgelM1-30-B4</strain>
    </source>
</reference>
<protein>
    <recommendedName>
        <fullName evidence="3">Prevent-host-death family protein</fullName>
    </recommendedName>
</protein>
<proteinExistence type="predicted"/>
<dbReference type="RefSeq" id="WP_087909036.1">
    <property type="nucleotide sequence ID" value="NZ_NAIA01000002.1"/>
</dbReference>
<dbReference type="OrthoDB" id="5297687at2"/>
<name>A0A210RZ03_9BURK</name>